<feature type="non-terminal residue" evidence="1">
    <location>
        <position position="1"/>
    </location>
</feature>
<accession>X1U9M8</accession>
<protein>
    <submittedName>
        <fullName evidence="1">Uncharacterized protein</fullName>
    </submittedName>
</protein>
<dbReference type="EMBL" id="BARW01024138">
    <property type="protein sequence ID" value="GAI89014.1"/>
    <property type="molecule type" value="Genomic_DNA"/>
</dbReference>
<comment type="caution">
    <text evidence="1">The sequence shown here is derived from an EMBL/GenBank/DDBJ whole genome shotgun (WGS) entry which is preliminary data.</text>
</comment>
<gene>
    <name evidence="1" type="ORF">S12H4_39862</name>
</gene>
<reference evidence="1" key="1">
    <citation type="journal article" date="2014" name="Front. Microbiol.">
        <title>High frequency of phylogenetically diverse reductive dehalogenase-homologous genes in deep subseafloor sedimentary metagenomes.</title>
        <authorList>
            <person name="Kawai M."/>
            <person name="Futagami T."/>
            <person name="Toyoda A."/>
            <person name="Takaki Y."/>
            <person name="Nishi S."/>
            <person name="Hori S."/>
            <person name="Arai W."/>
            <person name="Tsubouchi T."/>
            <person name="Morono Y."/>
            <person name="Uchiyama I."/>
            <person name="Ito T."/>
            <person name="Fujiyama A."/>
            <person name="Inagaki F."/>
            <person name="Takami H."/>
        </authorList>
    </citation>
    <scope>NUCLEOTIDE SEQUENCE</scope>
    <source>
        <strain evidence="1">Expedition CK06-06</strain>
    </source>
</reference>
<organism evidence="1">
    <name type="scientific">marine sediment metagenome</name>
    <dbReference type="NCBI Taxonomy" id="412755"/>
    <lineage>
        <taxon>unclassified sequences</taxon>
        <taxon>metagenomes</taxon>
        <taxon>ecological metagenomes</taxon>
    </lineage>
</organism>
<evidence type="ECO:0000313" key="1">
    <source>
        <dbReference type="EMBL" id="GAI89014.1"/>
    </source>
</evidence>
<dbReference type="AlphaFoldDB" id="X1U9M8"/>
<sequence length="31" mass="3124">GADAGTNITITNVNAATAGKIYQANLLYGEV</sequence>
<proteinExistence type="predicted"/>
<name>X1U9M8_9ZZZZ</name>